<evidence type="ECO:0000256" key="4">
    <source>
        <dbReference type="RuleBase" id="RU000621"/>
    </source>
</evidence>
<keyword evidence="2 4" id="KW-0479">Metal-binding</keyword>
<proteinExistence type="inferred from homology"/>
<dbReference type="EMBL" id="JH166225">
    <property type="protein sequence ID" value="EHA98629.1"/>
    <property type="molecule type" value="Genomic_DNA"/>
</dbReference>
<evidence type="ECO:0000256" key="1">
    <source>
        <dbReference type="ARBA" id="ARBA00007283"/>
    </source>
</evidence>
<comment type="function">
    <text evidence="4">Metallothioneins have a high content of cysteine residues that bind various heavy metals.</text>
</comment>
<keyword evidence="3 4" id="KW-0480">Metal-thiolate cluster</keyword>
<dbReference type="InParanoid" id="G5ANL9"/>
<protein>
    <recommendedName>
        <fullName evidence="4">Metallothionein</fullName>
    </recommendedName>
</protein>
<dbReference type="Proteomes" id="UP000006813">
    <property type="component" value="Unassembled WGS sequence"/>
</dbReference>
<comment type="similarity">
    <text evidence="1 4">Belongs to the metallothionein superfamily. Type 1 family.</text>
</comment>
<name>G5ANL9_HETGA</name>
<dbReference type="InterPro" id="IPR017854">
    <property type="entry name" value="Metalthion_dom_sf"/>
</dbReference>
<dbReference type="Gene3D" id="4.10.10.10">
    <property type="entry name" value="Metallothionein Isoform II"/>
    <property type="match status" value="1"/>
</dbReference>
<sequence length="99" mass="10516">MASKHVFPAAPLPFCTQVLTLTHLDLKWTPSVPAPLMAPAPALAPTDAQTSNVPLLEDLCSRCPMGCAKYAQACVCKGTSDKYSGCADVERPCFQVYTG</sequence>
<evidence type="ECO:0000256" key="2">
    <source>
        <dbReference type="ARBA" id="ARBA00022723"/>
    </source>
</evidence>
<organism evidence="5 6">
    <name type="scientific">Heterocephalus glaber</name>
    <name type="common">Naked mole rat</name>
    <dbReference type="NCBI Taxonomy" id="10181"/>
    <lineage>
        <taxon>Eukaryota</taxon>
        <taxon>Metazoa</taxon>
        <taxon>Chordata</taxon>
        <taxon>Craniata</taxon>
        <taxon>Vertebrata</taxon>
        <taxon>Euteleostomi</taxon>
        <taxon>Mammalia</taxon>
        <taxon>Eutheria</taxon>
        <taxon>Euarchontoglires</taxon>
        <taxon>Glires</taxon>
        <taxon>Rodentia</taxon>
        <taxon>Hystricomorpha</taxon>
        <taxon>Bathyergidae</taxon>
        <taxon>Heterocephalus</taxon>
    </lineage>
</organism>
<dbReference type="AlphaFoldDB" id="G5ANL9"/>
<dbReference type="Pfam" id="PF00131">
    <property type="entry name" value="Metallothio"/>
    <property type="match status" value="1"/>
</dbReference>
<dbReference type="GO" id="GO:0046872">
    <property type="term" value="F:metal ion binding"/>
    <property type="evidence" value="ECO:0007669"/>
    <property type="project" value="UniProtKB-KW"/>
</dbReference>
<dbReference type="InterPro" id="IPR023587">
    <property type="entry name" value="Metalthion_dom_sf_vert"/>
</dbReference>
<evidence type="ECO:0000313" key="5">
    <source>
        <dbReference type="EMBL" id="EHA98629.1"/>
    </source>
</evidence>
<reference evidence="5 6" key="1">
    <citation type="journal article" date="2011" name="Nature">
        <title>Genome sequencing reveals insights into physiology and longevity of the naked mole rat.</title>
        <authorList>
            <person name="Kim E.B."/>
            <person name="Fang X."/>
            <person name="Fushan A.A."/>
            <person name="Huang Z."/>
            <person name="Lobanov A.V."/>
            <person name="Han L."/>
            <person name="Marino S.M."/>
            <person name="Sun X."/>
            <person name="Turanov A.A."/>
            <person name="Yang P."/>
            <person name="Yim S.H."/>
            <person name="Zhao X."/>
            <person name="Kasaikina M.V."/>
            <person name="Stoletzki N."/>
            <person name="Peng C."/>
            <person name="Polak P."/>
            <person name="Xiong Z."/>
            <person name="Kiezun A."/>
            <person name="Zhu Y."/>
            <person name="Chen Y."/>
            <person name="Kryukov G.V."/>
            <person name="Zhang Q."/>
            <person name="Peshkin L."/>
            <person name="Yang L."/>
            <person name="Bronson R.T."/>
            <person name="Buffenstein R."/>
            <person name="Wang B."/>
            <person name="Han C."/>
            <person name="Li Q."/>
            <person name="Chen L."/>
            <person name="Zhao W."/>
            <person name="Sunyaev S.R."/>
            <person name="Park T.J."/>
            <person name="Zhang G."/>
            <person name="Wang J."/>
            <person name="Gladyshev V.N."/>
        </authorList>
    </citation>
    <scope>NUCLEOTIDE SEQUENCE [LARGE SCALE GENOMIC DNA]</scope>
</reference>
<gene>
    <name evidence="5" type="ORF">GW7_10536</name>
</gene>
<dbReference type="SUPFAM" id="SSF57868">
    <property type="entry name" value="Metallothionein"/>
    <property type="match status" value="1"/>
</dbReference>
<dbReference type="InterPro" id="IPR000006">
    <property type="entry name" value="Metalthion_vert"/>
</dbReference>
<evidence type="ECO:0000313" key="6">
    <source>
        <dbReference type="Proteomes" id="UP000006813"/>
    </source>
</evidence>
<evidence type="ECO:0000256" key="3">
    <source>
        <dbReference type="ARBA" id="ARBA00022851"/>
    </source>
</evidence>
<accession>G5ANL9</accession>